<protein>
    <submittedName>
        <fullName evidence="2">Cadmium resistance transporter</fullName>
    </submittedName>
</protein>
<proteinExistence type="predicted"/>
<feature type="non-terminal residue" evidence="2">
    <location>
        <position position="70"/>
    </location>
</feature>
<keyword evidence="3" id="KW-1185">Reference proteome</keyword>
<comment type="caution">
    <text evidence="2">The sequence shown here is derived from an EMBL/GenBank/DDBJ whole genome shotgun (WGS) entry which is preliminary data.</text>
</comment>
<evidence type="ECO:0000256" key="1">
    <source>
        <dbReference type="SAM" id="Phobius"/>
    </source>
</evidence>
<reference evidence="2 3" key="1">
    <citation type="submission" date="2023-08" db="EMBL/GenBank/DDBJ databases">
        <title>Genomic surveillance of Staphylococcus haemolyticus neonatal outbreak in southern France.</title>
        <authorList>
            <person name="Magnan C."/>
            <person name="Morsli M."/>
            <person name="Thiery B."/>
            <person name="Salipante F."/>
            <person name="Attar J."/>
            <person name="Massimo D.M."/>
            <person name="Ory J."/>
            <person name="Pantel A."/>
            <person name="Lavigne J.-P."/>
        </authorList>
    </citation>
    <scope>NUCLEOTIDE SEQUENCE [LARGE SCALE GENOMIC DNA]</scope>
    <source>
        <strain evidence="2 3">NSH026</strain>
    </source>
</reference>
<evidence type="ECO:0000313" key="2">
    <source>
        <dbReference type="EMBL" id="MDT4287871.1"/>
    </source>
</evidence>
<gene>
    <name evidence="2" type="ORF">RO950_12970</name>
</gene>
<feature type="transmembrane region" description="Helical" evidence="1">
    <location>
        <begin position="6"/>
        <end position="27"/>
    </location>
</feature>
<name>A0ABU3IMN8_STAHA</name>
<dbReference type="Pfam" id="PF03596">
    <property type="entry name" value="Cad"/>
    <property type="match status" value="1"/>
</dbReference>
<feature type="transmembrane region" description="Helical" evidence="1">
    <location>
        <begin position="39"/>
        <end position="64"/>
    </location>
</feature>
<keyword evidence="1" id="KW-0472">Membrane</keyword>
<keyword evidence="1" id="KW-0812">Transmembrane</keyword>
<accession>A0ABU3IMN8</accession>
<organism evidence="2 3">
    <name type="scientific">Staphylococcus haemolyticus</name>
    <dbReference type="NCBI Taxonomy" id="1283"/>
    <lineage>
        <taxon>Bacteria</taxon>
        <taxon>Bacillati</taxon>
        <taxon>Bacillota</taxon>
        <taxon>Bacilli</taxon>
        <taxon>Bacillales</taxon>
        <taxon>Staphylococcaceae</taxon>
        <taxon>Staphylococcus</taxon>
    </lineage>
</organism>
<dbReference type="EMBL" id="JAVSOO010000066">
    <property type="protein sequence ID" value="MDT4287871.1"/>
    <property type="molecule type" value="Genomic_DNA"/>
</dbReference>
<sequence length="70" mass="8050">MVQTIITAAILYIATAVDLLVILLIFFARAKTRKEYRDIYIGQYLGSIILILVSLFLAFVLNYVPEKWIL</sequence>
<evidence type="ECO:0000313" key="3">
    <source>
        <dbReference type="Proteomes" id="UP001269271"/>
    </source>
</evidence>
<dbReference type="Proteomes" id="UP001269271">
    <property type="component" value="Unassembled WGS sequence"/>
</dbReference>
<keyword evidence="1" id="KW-1133">Transmembrane helix</keyword>
<dbReference type="RefSeq" id="WP_200734655.1">
    <property type="nucleotide sequence ID" value="NZ_JAEOWX010000009.1"/>
</dbReference>
<dbReference type="InterPro" id="IPR004676">
    <property type="entry name" value="Cd-R_transporter"/>
</dbReference>